<dbReference type="Proteomes" id="UP000076722">
    <property type="component" value="Unassembled WGS sequence"/>
</dbReference>
<dbReference type="EMBL" id="KV419407">
    <property type="protein sequence ID" value="KZS93454.1"/>
    <property type="molecule type" value="Genomic_DNA"/>
</dbReference>
<dbReference type="SUPFAM" id="SSF81383">
    <property type="entry name" value="F-box domain"/>
    <property type="match status" value="1"/>
</dbReference>
<organism evidence="2 3">
    <name type="scientific">Sistotremastrum niveocremeum HHB9708</name>
    <dbReference type="NCBI Taxonomy" id="1314777"/>
    <lineage>
        <taxon>Eukaryota</taxon>
        <taxon>Fungi</taxon>
        <taxon>Dikarya</taxon>
        <taxon>Basidiomycota</taxon>
        <taxon>Agaricomycotina</taxon>
        <taxon>Agaricomycetes</taxon>
        <taxon>Sistotremastrales</taxon>
        <taxon>Sistotremastraceae</taxon>
        <taxon>Sertulicium</taxon>
        <taxon>Sertulicium niveocremeum</taxon>
    </lineage>
</organism>
<dbReference type="OrthoDB" id="424465at2759"/>
<name>A0A164UQM7_9AGAM</name>
<gene>
    <name evidence="2" type="ORF">SISNIDRAFT_485701</name>
</gene>
<keyword evidence="3" id="KW-1185">Reference proteome</keyword>
<evidence type="ECO:0000313" key="2">
    <source>
        <dbReference type="EMBL" id="KZS93454.1"/>
    </source>
</evidence>
<dbReference type="SMART" id="SM00256">
    <property type="entry name" value="FBOX"/>
    <property type="match status" value="1"/>
</dbReference>
<dbReference type="Gene3D" id="1.20.1280.50">
    <property type="match status" value="1"/>
</dbReference>
<feature type="domain" description="F-box" evidence="1">
    <location>
        <begin position="3"/>
        <end position="50"/>
    </location>
</feature>
<dbReference type="InterPro" id="IPR036047">
    <property type="entry name" value="F-box-like_dom_sf"/>
</dbReference>
<accession>A0A164UQM7</accession>
<dbReference type="AlphaFoldDB" id="A0A164UQM7"/>
<dbReference type="CDD" id="cd22145">
    <property type="entry name" value="F-box_ScUFO1-like"/>
    <property type="match status" value="1"/>
</dbReference>
<evidence type="ECO:0000313" key="3">
    <source>
        <dbReference type="Proteomes" id="UP000076722"/>
    </source>
</evidence>
<reference evidence="2 3" key="1">
    <citation type="journal article" date="2016" name="Mol. Biol. Evol.">
        <title>Comparative Genomics of Early-Diverging Mushroom-Forming Fungi Provides Insights into the Origins of Lignocellulose Decay Capabilities.</title>
        <authorList>
            <person name="Nagy L.G."/>
            <person name="Riley R."/>
            <person name="Tritt A."/>
            <person name="Adam C."/>
            <person name="Daum C."/>
            <person name="Floudas D."/>
            <person name="Sun H."/>
            <person name="Yadav J.S."/>
            <person name="Pangilinan J."/>
            <person name="Larsson K.H."/>
            <person name="Matsuura K."/>
            <person name="Barry K."/>
            <person name="Labutti K."/>
            <person name="Kuo R."/>
            <person name="Ohm R.A."/>
            <person name="Bhattacharya S.S."/>
            <person name="Shirouzu T."/>
            <person name="Yoshinaga Y."/>
            <person name="Martin F.M."/>
            <person name="Grigoriev I.V."/>
            <person name="Hibbett D.S."/>
        </authorList>
    </citation>
    <scope>NUCLEOTIDE SEQUENCE [LARGE SCALE GENOMIC DNA]</scope>
    <source>
        <strain evidence="2 3">HHB9708</strain>
    </source>
</reference>
<proteinExistence type="predicted"/>
<evidence type="ECO:0000259" key="1">
    <source>
        <dbReference type="PROSITE" id="PS50181"/>
    </source>
</evidence>
<dbReference type="PROSITE" id="PS50181">
    <property type="entry name" value="FBOX"/>
    <property type="match status" value="1"/>
</dbReference>
<sequence length="500" mass="57225">MSTIRFNNLPSDILFELFGYLELQDIFAVEQVSRHLRTLIRSSRAIWLSVTATLGKELPLPYPPLRPHSSLQTLELRDVALRSLILDRSWRSKVTKPARQPRLLEFPETKNEKVSMLRLLPGAKQVLTVTNNGGLACWDVRTGILLSQWHHGGVKLESLDVDVCHADQGLHFMLAVSIEHHYQIENQIYPTHRLYAVRIEILDDTDVPGEGARFVPVAETCWQMPFYIVSIEGDIVAAYSCELDQQPIPQPLATFIVCIMNWQNKTAAMVQIPVEVIGFWSWPTMQVLDQRIILHEERRDLPAVCVFRVPDVLYPIFHNVAAPQVSFQPTVIHTGGEQLQPDNEEEGMYQTRFSKLWRNPDAPTGSRKLSILGVSHIGDNTGQHKVIVRTFDPFPDTETLQTSLPVQYLWHKHGSRFPRDPEHGILFTFCLGRYGSRPIWIEEHDQCRKLMGLTTHLGEPKEIQIQGYMDILSARFLDWDDAEGTLCFLDAKGLWVVEFL</sequence>
<protein>
    <recommendedName>
        <fullName evidence="1">F-box domain-containing protein</fullName>
    </recommendedName>
</protein>
<dbReference type="InterPro" id="IPR001810">
    <property type="entry name" value="F-box_dom"/>
</dbReference>
<dbReference type="Pfam" id="PF12937">
    <property type="entry name" value="F-box-like"/>
    <property type="match status" value="1"/>
</dbReference>